<reference evidence="2 3" key="1">
    <citation type="journal article" date="2019" name="Nat. Plants">
        <title>Genome sequencing of Musa balbisiana reveals subgenome evolution and function divergence in polyploid bananas.</title>
        <authorList>
            <person name="Yao X."/>
        </authorList>
    </citation>
    <scope>NUCLEOTIDE SEQUENCE [LARGE SCALE GENOMIC DNA]</scope>
    <source>
        <strain evidence="3">cv. DH-PKW</strain>
        <tissue evidence="2">Leaves</tissue>
    </source>
</reference>
<sequence>MPMPLPLPPTPTPMLISMAFLCRSNCVRPLREGETRRKMMQRTRSSVLIAMLKLLFLHLVPPPNLFVSMQCSVVIYVSILRLFGRERERQRVNGDGGRKATKRGREGPEGHEENRIMLCAKERDGLGTIIQWQRLAGAESSVGTDHGWPWEDWLLTSSGLDIADGVVRGAAAAVIFTAGCTFNRTASPGEAVAAILIDTTTSGA</sequence>
<feature type="region of interest" description="Disordered" evidence="1">
    <location>
        <begin position="90"/>
        <end position="113"/>
    </location>
</feature>
<evidence type="ECO:0000313" key="3">
    <source>
        <dbReference type="Proteomes" id="UP000317650"/>
    </source>
</evidence>
<comment type="caution">
    <text evidence="2">The sequence shown here is derived from an EMBL/GenBank/DDBJ whole genome shotgun (WGS) entry which is preliminary data.</text>
</comment>
<dbReference type="Proteomes" id="UP000317650">
    <property type="component" value="Chromosome 4"/>
</dbReference>
<organism evidence="2 3">
    <name type="scientific">Musa balbisiana</name>
    <name type="common">Banana</name>
    <dbReference type="NCBI Taxonomy" id="52838"/>
    <lineage>
        <taxon>Eukaryota</taxon>
        <taxon>Viridiplantae</taxon>
        <taxon>Streptophyta</taxon>
        <taxon>Embryophyta</taxon>
        <taxon>Tracheophyta</taxon>
        <taxon>Spermatophyta</taxon>
        <taxon>Magnoliopsida</taxon>
        <taxon>Liliopsida</taxon>
        <taxon>Zingiberales</taxon>
        <taxon>Musaceae</taxon>
        <taxon>Musa</taxon>
    </lineage>
</organism>
<proteinExistence type="predicted"/>
<evidence type="ECO:0000313" key="2">
    <source>
        <dbReference type="EMBL" id="THU71853.1"/>
    </source>
</evidence>
<accession>A0A4S8KA17</accession>
<protein>
    <submittedName>
        <fullName evidence="2">Uncharacterized protein</fullName>
    </submittedName>
</protein>
<keyword evidence="3" id="KW-1185">Reference proteome</keyword>
<evidence type="ECO:0000256" key="1">
    <source>
        <dbReference type="SAM" id="MobiDB-lite"/>
    </source>
</evidence>
<dbReference type="AlphaFoldDB" id="A0A4S8KA17"/>
<dbReference type="EMBL" id="PYDT01000001">
    <property type="protein sequence ID" value="THU71853.1"/>
    <property type="molecule type" value="Genomic_DNA"/>
</dbReference>
<name>A0A4S8KA17_MUSBA</name>
<gene>
    <name evidence="2" type="ORF">C4D60_Mb04t05900</name>
</gene>